<evidence type="ECO:0000313" key="1">
    <source>
        <dbReference type="EMBL" id="AFH88825.1"/>
    </source>
</evidence>
<protein>
    <submittedName>
        <fullName evidence="1">ORFII</fullName>
    </submittedName>
</protein>
<name>L7NZI1_9VIRU</name>
<sequence>MSNSITSSAVYQQAIAGTTGDWESPGVGISDRGSVNNTQLTRQLDTIIFLCTKTQQEVLALKDTVVDIQNRLRILERTGATSAGTPQLKGEIDAINEKLSRIQQIQGSQPRKDGGTAATSKVFQDPYKLLRNLK</sequence>
<proteinExistence type="predicted"/>
<reference evidence="1" key="1">
    <citation type="journal article" date="2014" name="Virus Genes">
        <title>Sequence analysis of shorter than genome length episomal Banana streak OL virus like sequences isolated from banana in India.</title>
        <authorList>
            <person name="Baranwal V.K."/>
            <person name="Sharma S.K."/>
            <person name="Khurana D."/>
            <person name="Verma R."/>
        </authorList>
    </citation>
    <scope>NUCLEOTIDE SEQUENCE</scope>
    <source>
        <strain evidence="1">BSOLV-IN1</strain>
    </source>
</reference>
<dbReference type="EMBL" id="JQ409539">
    <property type="protein sequence ID" value="AFH88825.1"/>
    <property type="molecule type" value="Genomic_DNA"/>
</dbReference>
<organism evidence="1">
    <name type="scientific">Banana streak OL virus</name>
    <dbReference type="NCBI Taxonomy" id="328671"/>
    <lineage>
        <taxon>Viruses</taxon>
        <taxon>Riboviria</taxon>
        <taxon>Pararnavirae</taxon>
        <taxon>Artverviricota</taxon>
        <taxon>Revtraviricetes</taxon>
        <taxon>Ortervirales</taxon>
        <taxon>Caulimoviridae</taxon>
        <taxon>Badnavirus</taxon>
        <taxon>Badnavirus deltavirgamusae</taxon>
    </lineage>
</organism>
<accession>L7NZI1</accession>